<feature type="domain" description="DUF5667" evidence="2">
    <location>
        <begin position="94"/>
        <end position="208"/>
    </location>
</feature>
<evidence type="ECO:0000259" key="2">
    <source>
        <dbReference type="Pfam" id="PF18915"/>
    </source>
</evidence>
<organism evidence="3 4">
    <name type="scientific">Candidatus Kaiserbacteria bacterium RIFCSPHIGHO2_01_FULL_54_36</name>
    <dbReference type="NCBI Taxonomy" id="1798482"/>
    <lineage>
        <taxon>Bacteria</taxon>
        <taxon>Candidatus Kaiseribacteriota</taxon>
    </lineage>
</organism>
<protein>
    <recommendedName>
        <fullName evidence="2">DUF5667 domain-containing protein</fullName>
    </recommendedName>
</protein>
<comment type="caution">
    <text evidence="3">The sequence shown here is derived from an EMBL/GenBank/DDBJ whole genome shotgun (WGS) entry which is preliminary data.</text>
</comment>
<reference evidence="3 4" key="1">
    <citation type="journal article" date="2016" name="Nat. Commun.">
        <title>Thousands of microbial genomes shed light on interconnected biogeochemical processes in an aquifer system.</title>
        <authorList>
            <person name="Anantharaman K."/>
            <person name="Brown C.T."/>
            <person name="Hug L.A."/>
            <person name="Sharon I."/>
            <person name="Castelle C.J."/>
            <person name="Probst A.J."/>
            <person name="Thomas B.C."/>
            <person name="Singh A."/>
            <person name="Wilkins M.J."/>
            <person name="Karaoz U."/>
            <person name="Brodie E.L."/>
            <person name="Williams K.H."/>
            <person name="Hubbard S.S."/>
            <person name="Banfield J.F."/>
        </authorList>
    </citation>
    <scope>NUCLEOTIDE SEQUENCE [LARGE SCALE GENOMIC DNA]</scope>
</reference>
<feature type="compositionally biased region" description="Basic and acidic residues" evidence="1">
    <location>
        <begin position="339"/>
        <end position="352"/>
    </location>
</feature>
<feature type="region of interest" description="Disordered" evidence="1">
    <location>
        <begin position="337"/>
        <end position="386"/>
    </location>
</feature>
<dbReference type="InterPro" id="IPR043725">
    <property type="entry name" value="DUF5667"/>
</dbReference>
<gene>
    <name evidence="3" type="ORF">A2763_04585</name>
</gene>
<feature type="compositionally biased region" description="Low complexity" evidence="1">
    <location>
        <begin position="353"/>
        <end position="374"/>
    </location>
</feature>
<dbReference type="Proteomes" id="UP000178370">
    <property type="component" value="Unassembled WGS sequence"/>
</dbReference>
<evidence type="ECO:0000313" key="3">
    <source>
        <dbReference type="EMBL" id="OGG50225.1"/>
    </source>
</evidence>
<dbReference type="STRING" id="1798482.A2763_04585"/>
<dbReference type="AlphaFoldDB" id="A0A1F6CM76"/>
<evidence type="ECO:0000313" key="4">
    <source>
        <dbReference type="Proteomes" id="UP000178370"/>
    </source>
</evidence>
<proteinExistence type="predicted"/>
<accession>A0A1F6CM76</accession>
<evidence type="ECO:0000256" key="1">
    <source>
        <dbReference type="SAM" id="MobiDB-lite"/>
    </source>
</evidence>
<dbReference type="Pfam" id="PF18915">
    <property type="entry name" value="DUF5667"/>
    <property type="match status" value="1"/>
</dbReference>
<sequence length="386" mass="41203">MKFTDFFKIKQGRDDPVVAAQIKAATEVALEPQERALMRAHLSEYMKIRPIRSPISEERVSQAPAYWRAHTSSVFAAALMLALGVSTASAAETALPGDILYPVKVHVTEEVRAALMSGPKDKANWAVDRASRRLQEAATLAVQGKLTARAQAEINSNFEEHLKTAIADRAELEGDNDLAAATEIETNIGATLRAHEEVLDSVRAKLADGDNVKAHVEAVIDSVHIAAGVSTDKETRLENKIKEGTSVSVGAVAKDKRSSAKAKIDNTKDLLVRTQKRLNAQAKAQAQGQLKVAREAFEAGERSDARGDKAGAFSDFSTALRTAVETSAFVAGGVNVADSSEHRDRSDEDEHAISATTITTTSSSSTTINATTSSELNSGGKIDLGN</sequence>
<dbReference type="EMBL" id="MFKV01000016">
    <property type="protein sequence ID" value="OGG50225.1"/>
    <property type="molecule type" value="Genomic_DNA"/>
</dbReference>
<name>A0A1F6CM76_9BACT</name>